<dbReference type="SUPFAM" id="SSF48208">
    <property type="entry name" value="Six-hairpin glycosidases"/>
    <property type="match status" value="1"/>
</dbReference>
<dbReference type="InterPro" id="IPR004879">
    <property type="entry name" value="Ssp411-like_TRX"/>
</dbReference>
<dbReference type="PANTHER" id="PTHR42899:SF1">
    <property type="entry name" value="SPERMATOGENESIS-ASSOCIATED PROTEIN 20"/>
    <property type="match status" value="1"/>
</dbReference>
<name>A0ABV3TXG1_9GAMM</name>
<dbReference type="Gene3D" id="1.50.10.10">
    <property type="match status" value="1"/>
</dbReference>
<keyword evidence="1" id="KW-0732">Signal</keyword>
<dbReference type="InterPro" id="IPR008928">
    <property type="entry name" value="6-hairpin_glycosidase_sf"/>
</dbReference>
<gene>
    <name evidence="3" type="ORF">AB4875_10745</name>
</gene>
<evidence type="ECO:0000256" key="1">
    <source>
        <dbReference type="SAM" id="SignalP"/>
    </source>
</evidence>
<dbReference type="PANTHER" id="PTHR42899">
    <property type="entry name" value="SPERMATOGENESIS-ASSOCIATED PROTEIN 20"/>
    <property type="match status" value="1"/>
</dbReference>
<dbReference type="InterPro" id="IPR036249">
    <property type="entry name" value="Thioredoxin-like_sf"/>
</dbReference>
<dbReference type="InterPro" id="IPR024705">
    <property type="entry name" value="Ssp411"/>
</dbReference>
<evidence type="ECO:0000259" key="2">
    <source>
        <dbReference type="PROSITE" id="PS51352"/>
    </source>
</evidence>
<sequence>MIQQASLLFILLSSLIFPAAAAENSAITWRQWSPQVFSEAKASGKHIILNVEAVWCHWCHVMDQKTYSDPQVGAAVDKDFIAIKVDHDAHPEIAARYRAWGWPATIFYNSDGVEIVKRAGYIPPDSMTALLNAIVRDPSPENTGSLIAVTTQRSALIPADKANLIAMHKRSYDAEYGSLAIAMKFIDPDSVEYALLEGMNGDESELARANKTLTAALKLEDPEWSGFYQYSTHGDWDHPHFEKIMRSQTRSIRLYAQAYAATKNPAYQAAAERTVGYLNRFLKAPDGGFYTSQDADLIQGQKSAQYFALKDQQRIALGIPRVDTHRYTKENATLISALTRLYSATGDTKIKAQAISIGEWLLANRQRSAGGFNHGSSDSKSRDDAKLFLADNISALAAFIDLYEISADRQWLRYATASADVIREKIASPDVVGLPAASIGAQDPLAPYVDLEENIQATRAINTLFHYSGREIDKVLAEKSMAYISSSEVIASRFTEAGILLADAELNRDPLHLVVVGSKSDVKAQKLFSAALATSYQSYRRIEWWDRSEGALINHDVEYPSLAKAAAFVCNDKRCSTPIYKANEIQEVIALIEGTQK</sequence>
<dbReference type="InterPro" id="IPR012341">
    <property type="entry name" value="6hp_glycosidase-like_sf"/>
</dbReference>
<comment type="caution">
    <text evidence="3">The sequence shown here is derived from an EMBL/GenBank/DDBJ whole genome shotgun (WGS) entry which is preliminary data.</text>
</comment>
<dbReference type="SUPFAM" id="SSF52833">
    <property type="entry name" value="Thioredoxin-like"/>
    <property type="match status" value="1"/>
</dbReference>
<accession>A0ABV3TXG1</accession>
<dbReference type="Pfam" id="PF03190">
    <property type="entry name" value="Thioredox_DsbH"/>
    <property type="match status" value="1"/>
</dbReference>
<feature type="chain" id="PRO_5047340655" evidence="1">
    <location>
        <begin position="22"/>
        <end position="597"/>
    </location>
</feature>
<reference evidence="3 4" key="1">
    <citation type="journal article" date="2011" name="Int. J. Syst. Evol. Microbiol.">
        <title>Zhongshania antarctica gen. nov., sp. nov. and Zhongshania guokunii sp. nov., gammaproteobacteria respectively isolated from coastal attached (fast) ice and surface seawater of the Antarctic.</title>
        <authorList>
            <person name="Li H.J."/>
            <person name="Zhang X.Y."/>
            <person name="Chen C.X."/>
            <person name="Zhang Y.J."/>
            <person name="Gao Z.M."/>
            <person name="Yu Y."/>
            <person name="Chen X.L."/>
            <person name="Chen B."/>
            <person name="Zhang Y.Z."/>
        </authorList>
    </citation>
    <scope>NUCLEOTIDE SEQUENCE [LARGE SCALE GENOMIC DNA]</scope>
    <source>
        <strain evidence="3 4">R06B22</strain>
    </source>
</reference>
<keyword evidence="4" id="KW-1185">Reference proteome</keyword>
<dbReference type="Proteomes" id="UP001557484">
    <property type="component" value="Unassembled WGS sequence"/>
</dbReference>
<dbReference type="EMBL" id="JBFRYB010000001">
    <property type="protein sequence ID" value="MEX1665966.1"/>
    <property type="molecule type" value="Genomic_DNA"/>
</dbReference>
<dbReference type="RefSeq" id="WP_368376055.1">
    <property type="nucleotide sequence ID" value="NZ_JBFRYB010000001.1"/>
</dbReference>
<dbReference type="PROSITE" id="PS51352">
    <property type="entry name" value="THIOREDOXIN_2"/>
    <property type="match status" value="1"/>
</dbReference>
<dbReference type="InterPro" id="IPR013766">
    <property type="entry name" value="Thioredoxin_domain"/>
</dbReference>
<organism evidence="3 4">
    <name type="scientific">Zhongshania arctica</name>
    <dbReference type="NCBI Taxonomy" id="3238302"/>
    <lineage>
        <taxon>Bacteria</taxon>
        <taxon>Pseudomonadati</taxon>
        <taxon>Pseudomonadota</taxon>
        <taxon>Gammaproteobacteria</taxon>
        <taxon>Cellvibrionales</taxon>
        <taxon>Spongiibacteraceae</taxon>
        <taxon>Zhongshania</taxon>
    </lineage>
</organism>
<dbReference type="Gene3D" id="3.40.30.10">
    <property type="entry name" value="Glutaredoxin"/>
    <property type="match status" value="1"/>
</dbReference>
<protein>
    <submittedName>
        <fullName evidence="3">Thioredoxin domain-containing protein</fullName>
    </submittedName>
</protein>
<dbReference type="PIRSF" id="PIRSF006402">
    <property type="entry name" value="UCP006402_thioredoxin"/>
    <property type="match status" value="1"/>
</dbReference>
<evidence type="ECO:0000313" key="4">
    <source>
        <dbReference type="Proteomes" id="UP001557484"/>
    </source>
</evidence>
<feature type="signal peptide" evidence="1">
    <location>
        <begin position="1"/>
        <end position="21"/>
    </location>
</feature>
<evidence type="ECO:0000313" key="3">
    <source>
        <dbReference type="EMBL" id="MEX1665966.1"/>
    </source>
</evidence>
<feature type="domain" description="Thioredoxin" evidence="2">
    <location>
        <begin position="11"/>
        <end position="136"/>
    </location>
</feature>
<proteinExistence type="predicted"/>